<feature type="signal peptide" evidence="1">
    <location>
        <begin position="1"/>
        <end position="24"/>
    </location>
</feature>
<evidence type="ECO:0000313" key="3">
    <source>
        <dbReference type="Proteomes" id="UP000001962"/>
    </source>
</evidence>
<sequence>MRIVPTLIVAAVALLSMGTAAAQATDVDVKRMILSVNSSSSLSQGLAMDIGQQLHDRGEEVRIVLCGSGAALARKGYDGPTLPDRDQTSQSLMQDLMGKGIRVDICEYALTGTEDPAEELIGGIGVTDPSELREFWQGATRIAAF</sequence>
<dbReference type="Proteomes" id="UP000001962">
    <property type="component" value="Chromosome"/>
</dbReference>
<dbReference type="SUPFAM" id="SSF75169">
    <property type="entry name" value="DsrEFH-like"/>
    <property type="match status" value="1"/>
</dbReference>
<dbReference type="OrthoDB" id="7361822at2"/>
<dbReference type="eggNOG" id="COG1553">
    <property type="taxonomic scope" value="Bacteria"/>
</dbReference>
<protein>
    <recommendedName>
        <fullName evidence="4">DsrE family protein</fullName>
    </recommendedName>
</protein>
<evidence type="ECO:0008006" key="4">
    <source>
        <dbReference type="Google" id="ProtNLM"/>
    </source>
</evidence>
<name>Q0A9T0_ALKEH</name>
<dbReference type="AlphaFoldDB" id="Q0A9T0"/>
<keyword evidence="1" id="KW-0732">Signal</keyword>
<accession>Q0A9T0</accession>
<gene>
    <name evidence="2" type="ordered locus">Mlg_1055</name>
</gene>
<dbReference type="RefSeq" id="WP_011628802.1">
    <property type="nucleotide sequence ID" value="NC_008340.1"/>
</dbReference>
<dbReference type="Gene3D" id="3.40.1260.10">
    <property type="entry name" value="DsrEFH-like"/>
    <property type="match status" value="1"/>
</dbReference>
<organism evidence="2 3">
    <name type="scientific">Alkalilimnicola ehrlichii (strain ATCC BAA-1101 / DSM 17681 / MLHE-1)</name>
    <dbReference type="NCBI Taxonomy" id="187272"/>
    <lineage>
        <taxon>Bacteria</taxon>
        <taxon>Pseudomonadati</taxon>
        <taxon>Pseudomonadota</taxon>
        <taxon>Gammaproteobacteria</taxon>
        <taxon>Chromatiales</taxon>
        <taxon>Ectothiorhodospiraceae</taxon>
        <taxon>Alkalilimnicola</taxon>
    </lineage>
</organism>
<feature type="chain" id="PRO_5004167894" description="DsrE family protein" evidence="1">
    <location>
        <begin position="25"/>
        <end position="145"/>
    </location>
</feature>
<dbReference type="HOGENOM" id="CLU_129170_0_0_6"/>
<evidence type="ECO:0000256" key="1">
    <source>
        <dbReference type="SAM" id="SignalP"/>
    </source>
</evidence>
<reference evidence="3" key="1">
    <citation type="submission" date="2006-08" db="EMBL/GenBank/DDBJ databases">
        <title>Complete sequence of Alkalilimnicola ehrilichei MLHE-1.</title>
        <authorList>
            <person name="Copeland A."/>
            <person name="Lucas S."/>
            <person name="Lapidus A."/>
            <person name="Barry K."/>
            <person name="Detter J.C."/>
            <person name="Glavina del Rio T."/>
            <person name="Hammon N."/>
            <person name="Israni S."/>
            <person name="Dalin E."/>
            <person name="Tice H."/>
            <person name="Pitluck S."/>
            <person name="Sims D."/>
            <person name="Brettin T."/>
            <person name="Bruce D."/>
            <person name="Han C."/>
            <person name="Tapia R."/>
            <person name="Gilna P."/>
            <person name="Schmutz J."/>
            <person name="Larimer F."/>
            <person name="Land M."/>
            <person name="Hauser L."/>
            <person name="Kyrpides N."/>
            <person name="Mikhailova N."/>
            <person name="Oremland R.S."/>
            <person name="Hoeft S.E."/>
            <person name="Switzer-Blum J."/>
            <person name="Kulp T."/>
            <person name="King G."/>
            <person name="Tabita R."/>
            <person name="Witte B."/>
            <person name="Santini J.M."/>
            <person name="Basu P."/>
            <person name="Hollibaugh J.T."/>
            <person name="Xie G."/>
            <person name="Stolz J.F."/>
            <person name="Richardson P."/>
        </authorList>
    </citation>
    <scope>NUCLEOTIDE SEQUENCE [LARGE SCALE GENOMIC DNA]</scope>
    <source>
        <strain evidence="3">ATCC BAA-1101 / DSM 17681 / MLHE-1</strain>
    </source>
</reference>
<evidence type="ECO:0000313" key="2">
    <source>
        <dbReference type="EMBL" id="ABI56407.1"/>
    </source>
</evidence>
<dbReference type="EMBL" id="CP000453">
    <property type="protein sequence ID" value="ABI56407.1"/>
    <property type="molecule type" value="Genomic_DNA"/>
</dbReference>
<dbReference type="InterPro" id="IPR027396">
    <property type="entry name" value="DsrEFH-like"/>
</dbReference>
<keyword evidence="3" id="KW-1185">Reference proteome</keyword>
<dbReference type="KEGG" id="aeh:Mlg_1055"/>
<proteinExistence type="predicted"/>